<reference evidence="2" key="1">
    <citation type="journal article" date="2018" name="BMC Genomics">
        <title>Genomic insights into host adaptation between the wheat stripe rust pathogen (Puccinia striiformis f. sp. tritici) and the barley stripe rust pathogen (Puccinia striiformis f. sp. hordei).</title>
        <authorList>
            <person name="Xia C."/>
            <person name="Wang M."/>
            <person name="Yin C."/>
            <person name="Cornejo O.E."/>
            <person name="Hulbert S.H."/>
            <person name="Chen X."/>
        </authorList>
    </citation>
    <scope>NUCLEOTIDE SEQUENCE [LARGE SCALE GENOMIC DNA]</scope>
    <source>
        <strain evidence="2">93-210</strain>
    </source>
</reference>
<organism evidence="1 2">
    <name type="scientific">Puccinia striiformis f. sp. tritici</name>
    <dbReference type="NCBI Taxonomy" id="168172"/>
    <lineage>
        <taxon>Eukaryota</taxon>
        <taxon>Fungi</taxon>
        <taxon>Dikarya</taxon>
        <taxon>Basidiomycota</taxon>
        <taxon>Pucciniomycotina</taxon>
        <taxon>Pucciniomycetes</taxon>
        <taxon>Pucciniales</taxon>
        <taxon>Pucciniaceae</taxon>
        <taxon>Puccinia</taxon>
    </lineage>
</organism>
<reference evidence="2" key="2">
    <citation type="journal article" date="2018" name="Mol. Plant Microbe Interact.">
        <title>Genome sequence resources for the wheat stripe rust pathogen (Puccinia striiformis f. sp. tritici) and the barley stripe rust pathogen (Puccinia striiformis f. sp. hordei).</title>
        <authorList>
            <person name="Xia C."/>
            <person name="Wang M."/>
            <person name="Yin C."/>
            <person name="Cornejo O.E."/>
            <person name="Hulbert S.H."/>
            <person name="Chen X."/>
        </authorList>
    </citation>
    <scope>NUCLEOTIDE SEQUENCE [LARGE SCALE GENOMIC DNA]</scope>
    <source>
        <strain evidence="2">93-210</strain>
    </source>
</reference>
<gene>
    <name evidence="1" type="ORF">MJO28_002553</name>
</gene>
<comment type="caution">
    <text evidence="1">The sequence shown here is derived from an EMBL/GenBank/DDBJ whole genome shotgun (WGS) entry which is preliminary data.</text>
</comment>
<dbReference type="EMBL" id="CM045867">
    <property type="protein sequence ID" value="KAI7958762.1"/>
    <property type="molecule type" value="Genomic_DNA"/>
</dbReference>
<protein>
    <submittedName>
        <fullName evidence="1">Uncharacterized protein</fullName>
    </submittedName>
</protein>
<evidence type="ECO:0000313" key="1">
    <source>
        <dbReference type="EMBL" id="KAI7958762.1"/>
    </source>
</evidence>
<accession>A0ACC0ESF6</accession>
<evidence type="ECO:0000313" key="2">
    <source>
        <dbReference type="Proteomes" id="UP001060170"/>
    </source>
</evidence>
<keyword evidence="2" id="KW-1185">Reference proteome</keyword>
<reference evidence="1 2" key="3">
    <citation type="journal article" date="2022" name="Microbiol. Spectr.">
        <title>Folding features and dynamics of 3D genome architecture in plant fungal pathogens.</title>
        <authorList>
            <person name="Xia C."/>
        </authorList>
    </citation>
    <scope>NUCLEOTIDE SEQUENCE [LARGE SCALE GENOMIC DNA]</scope>
    <source>
        <strain evidence="1 2">93-210</strain>
    </source>
</reference>
<proteinExistence type="predicted"/>
<sequence>MDITTSESSSVEDHIVQEVASQLSVQSALNDRIALTQTLLRMSDKHLTRHIMAQSNFTYGQDPKPLQVKAVINLVRGRHTFLLAGTGFGKSRVSEMFFKLYPCHKKAVTLVLNPLDTLGDNQVAEKLQMGMSAVNLTKMTLNEAMAARIINGEYSFVYMSPEAFLNNPIFTALFFNPTFQNRLALVVVDEGHMIYMWGLVASGKSKKLSSHSRHEDRAVYRPSYGKIGHRLLATNGTPVLIQSATCRPLAIKAILESLRILPEDIDILQGELTRPEIRLIRVDMEHSLGSCDDLLAQFADIADTSNDELVPMLIYSTKVVSKVVHEARGIVDGHEDPFSQCCRRFHAVTGDLDKELAVKEFAEGVYPMISATMALGLGQNWSRVRSVIHMGRGDPASIAQMIGRCGRDGRPGLGIIFVEKNRKNGKNRVDRFPDPENQGDDDRMDALAITPVCLRIAFSLDNLIGYIPLSFDDPNYRREKAREEACGFLECLCSNCHPEYAAWLMANLRRLNIGNFTSLVTSNPPPLTLAPIGPPVIRRTTQSVVTVASDVTQPIEPILEQLAHNLVARFQEHFDSMGCTNELEAEDLFSIRSARAIANCVDGISKPELRRIIGGDIVRGQVDMLFDCVMGFKSGPAYLAYATRKSQEESEIMQRMETLRNARAVELRRTELARQARAEQARAARMETQERRRIAAASKAAEAERKRLRRIDNAFHLNHFKAIAKAKADARVEGGEIPNQSSMGESSSGGPASSDQ</sequence>
<name>A0ACC0ESF6_9BASI</name>
<dbReference type="Proteomes" id="UP001060170">
    <property type="component" value="Chromosome 3"/>
</dbReference>